<dbReference type="PANTHER" id="PTHR42948">
    <property type="entry name" value="TRANSPORTER"/>
    <property type="match status" value="1"/>
</dbReference>
<feature type="transmembrane region" description="Helical" evidence="6">
    <location>
        <begin position="271"/>
        <end position="290"/>
    </location>
</feature>
<feature type="signal peptide" evidence="7">
    <location>
        <begin position="1"/>
        <end position="22"/>
    </location>
</feature>
<reference evidence="9" key="1">
    <citation type="submission" date="2025-08" db="UniProtKB">
        <authorList>
            <consortium name="RefSeq"/>
        </authorList>
    </citation>
    <scope>IDENTIFICATION</scope>
</reference>
<evidence type="ECO:0000256" key="7">
    <source>
        <dbReference type="SAM" id="SignalP"/>
    </source>
</evidence>
<protein>
    <submittedName>
        <fullName evidence="9">Uncharacterized sodium-dependent transporter HI_0736</fullName>
    </submittedName>
</protein>
<dbReference type="PANTHER" id="PTHR42948:SF1">
    <property type="entry name" value="TRANSPORTER"/>
    <property type="match status" value="1"/>
</dbReference>
<feature type="transmembrane region" description="Helical" evidence="6">
    <location>
        <begin position="311"/>
        <end position="332"/>
    </location>
</feature>
<evidence type="ECO:0000256" key="1">
    <source>
        <dbReference type="ARBA" id="ARBA00004141"/>
    </source>
</evidence>
<evidence type="ECO:0000256" key="2">
    <source>
        <dbReference type="ARBA" id="ARBA00022448"/>
    </source>
</evidence>
<dbReference type="PROSITE" id="PS50267">
    <property type="entry name" value="NA_NEUROTRAN_SYMP_3"/>
    <property type="match status" value="1"/>
</dbReference>
<keyword evidence="3 6" id="KW-0812">Transmembrane</keyword>
<keyword evidence="8" id="KW-1185">Reference proteome</keyword>
<dbReference type="NCBIfam" id="NF037979">
    <property type="entry name" value="Na_transp"/>
    <property type="match status" value="1"/>
</dbReference>
<name>A0ABM0ZVQ3_APLCA</name>
<feature type="non-terminal residue" evidence="9">
    <location>
        <position position="350"/>
    </location>
</feature>
<dbReference type="Proteomes" id="UP000694888">
    <property type="component" value="Unplaced"/>
</dbReference>
<evidence type="ECO:0000256" key="3">
    <source>
        <dbReference type="ARBA" id="ARBA00022692"/>
    </source>
</evidence>
<dbReference type="InterPro" id="IPR000175">
    <property type="entry name" value="Na/ntran_symport"/>
</dbReference>
<feature type="transmembrane region" description="Helical" evidence="6">
    <location>
        <begin position="127"/>
        <end position="145"/>
    </location>
</feature>
<keyword evidence="4 6" id="KW-1133">Transmembrane helix</keyword>
<dbReference type="SUPFAM" id="SSF161070">
    <property type="entry name" value="SNF-like"/>
    <property type="match status" value="1"/>
</dbReference>
<keyword evidence="7" id="KW-0732">Signal</keyword>
<dbReference type="Pfam" id="PF00209">
    <property type="entry name" value="SNF"/>
    <property type="match status" value="2"/>
</dbReference>
<evidence type="ECO:0000313" key="8">
    <source>
        <dbReference type="Proteomes" id="UP000694888"/>
    </source>
</evidence>
<evidence type="ECO:0000313" key="9">
    <source>
        <dbReference type="RefSeq" id="XP_012935524.1"/>
    </source>
</evidence>
<dbReference type="GeneID" id="101858073"/>
<dbReference type="PRINTS" id="PR00176">
    <property type="entry name" value="NANEUSMPORT"/>
</dbReference>
<sequence>MVWVLFLVLWSIPMLTIEYGTGRYTQKAVVASFRQLVGDRAAWMGAWVCMVSFMISCYYSVVLGWCFYYLMYCIANELPTEPADSRTIFKDFAEDSLWPVLTSALAVTLAGLSVVKGVKTIEKVSLFLVPVLLLILLFTFVWSLTRDYADMGITYLFTPNWESLGNPRLWIDALSQNAFDTGAGAGLMVPYSSFMTRNHGIVRYSVIIPTLNNLVSLVSGITIFAAVFSTLVPLKPYYTQSDVINVLKDSGPGSTGLTFIWLPVLFQSVGVLGRVLACLFFLCLSFAGLTSLISNMELFSHTVTDFGLKRVYAVPLCALCTFLIGLMSTLNIDILTNQDFVWGFGLVING</sequence>
<feature type="transmembrane region" description="Helical" evidence="6">
    <location>
        <begin position="201"/>
        <end position="228"/>
    </location>
</feature>
<dbReference type="RefSeq" id="XP_012935524.1">
    <property type="nucleotide sequence ID" value="XM_013080070.1"/>
</dbReference>
<feature type="transmembrane region" description="Helical" evidence="6">
    <location>
        <begin position="44"/>
        <end position="75"/>
    </location>
</feature>
<evidence type="ECO:0000256" key="5">
    <source>
        <dbReference type="ARBA" id="ARBA00023136"/>
    </source>
</evidence>
<evidence type="ECO:0000256" key="6">
    <source>
        <dbReference type="SAM" id="Phobius"/>
    </source>
</evidence>
<accession>A0ABM0ZVQ3</accession>
<evidence type="ECO:0000256" key="4">
    <source>
        <dbReference type="ARBA" id="ARBA00022989"/>
    </source>
</evidence>
<dbReference type="InterPro" id="IPR037272">
    <property type="entry name" value="SNS_sf"/>
</dbReference>
<gene>
    <name evidence="9" type="primary">LOC101858073</name>
</gene>
<feature type="chain" id="PRO_5046886825" evidence="7">
    <location>
        <begin position="23"/>
        <end position="350"/>
    </location>
</feature>
<keyword evidence="5 6" id="KW-0472">Membrane</keyword>
<keyword evidence="2" id="KW-0813">Transport</keyword>
<proteinExistence type="predicted"/>
<organism evidence="8 9">
    <name type="scientific">Aplysia californica</name>
    <name type="common">California sea hare</name>
    <dbReference type="NCBI Taxonomy" id="6500"/>
    <lineage>
        <taxon>Eukaryota</taxon>
        <taxon>Metazoa</taxon>
        <taxon>Spiralia</taxon>
        <taxon>Lophotrochozoa</taxon>
        <taxon>Mollusca</taxon>
        <taxon>Gastropoda</taxon>
        <taxon>Heterobranchia</taxon>
        <taxon>Euthyneura</taxon>
        <taxon>Tectipleura</taxon>
        <taxon>Aplysiida</taxon>
        <taxon>Aplysioidea</taxon>
        <taxon>Aplysiidae</taxon>
        <taxon>Aplysia</taxon>
    </lineage>
</organism>
<feature type="transmembrane region" description="Helical" evidence="6">
    <location>
        <begin position="96"/>
        <end position="115"/>
    </location>
</feature>
<comment type="subcellular location">
    <subcellularLocation>
        <location evidence="1">Membrane</location>
        <topology evidence="1">Multi-pass membrane protein</topology>
    </subcellularLocation>
</comment>